<dbReference type="CDD" id="cd03057">
    <property type="entry name" value="GST_N_Beta"/>
    <property type="match status" value="1"/>
</dbReference>
<dbReference type="Proteomes" id="UP000050346">
    <property type="component" value="Unassembled WGS sequence"/>
</dbReference>
<reference evidence="2 3" key="1">
    <citation type="submission" date="2015-09" db="EMBL/GenBank/DDBJ databases">
        <title>Genome announcement of multiple Pseudomonas syringae strains.</title>
        <authorList>
            <person name="Thakur S."/>
            <person name="Wang P.W."/>
            <person name="Gong Y."/>
            <person name="Weir B.S."/>
            <person name="Guttman D.S."/>
        </authorList>
    </citation>
    <scope>NUCLEOTIDE SEQUENCE [LARGE SCALE GENOMIC DNA]</scope>
    <source>
        <strain evidence="2 3">ICMP9150</strain>
    </source>
</reference>
<evidence type="ECO:0000313" key="2">
    <source>
        <dbReference type="EMBL" id="KPX16754.1"/>
    </source>
</evidence>
<evidence type="ECO:0000259" key="1">
    <source>
        <dbReference type="PROSITE" id="PS50404"/>
    </source>
</evidence>
<dbReference type="Gene3D" id="1.20.1050.10">
    <property type="match status" value="1"/>
</dbReference>
<dbReference type="SUPFAM" id="SSF52833">
    <property type="entry name" value="Thioredoxin-like"/>
    <property type="match status" value="1"/>
</dbReference>
<dbReference type="PATRIC" id="fig|235272.12.peg.1090"/>
<evidence type="ECO:0000313" key="3">
    <source>
        <dbReference type="Proteomes" id="UP000050346"/>
    </source>
</evidence>
<feature type="domain" description="GST N-terminal" evidence="1">
    <location>
        <begin position="1"/>
        <end position="81"/>
    </location>
</feature>
<accession>A0A0P9PS80</accession>
<gene>
    <name evidence="2" type="ORF">ALO71_00817</name>
</gene>
<dbReference type="InterPro" id="IPR036249">
    <property type="entry name" value="Thioredoxin-like_sf"/>
</dbReference>
<dbReference type="Gene3D" id="3.40.30.10">
    <property type="entry name" value="Glutaredoxin"/>
    <property type="match status" value="1"/>
</dbReference>
<dbReference type="Pfam" id="PF13409">
    <property type="entry name" value="GST_N_2"/>
    <property type="match status" value="1"/>
</dbReference>
<proteinExistence type="predicted"/>
<dbReference type="EMBL" id="LJQG01000227">
    <property type="protein sequence ID" value="KPX16754.1"/>
    <property type="molecule type" value="Genomic_DNA"/>
</dbReference>
<dbReference type="InterPro" id="IPR004045">
    <property type="entry name" value="Glutathione_S-Trfase_N"/>
</dbReference>
<dbReference type="PROSITE" id="PS50404">
    <property type="entry name" value="GST_NTER"/>
    <property type="match status" value="1"/>
</dbReference>
<sequence length="142" mass="15448">MYTLFGTEGSGSAAIEIALWRCSVPFTLFRACAWEEGPGKEALRRVNPLLQVPTLVLADGTVLTESAAILIHLGLEHPESGLLPSKPAQQACPARSSPARAGLHRRQLLRPDRDYRLPAALAVGLRRYAGYATRNRHPRAVA</sequence>
<organism evidence="2 3">
    <name type="scientific">Pseudomonas amygdali pv. dendropanacis</name>
    <dbReference type="NCBI Taxonomy" id="235272"/>
    <lineage>
        <taxon>Bacteria</taxon>
        <taxon>Pseudomonadati</taxon>
        <taxon>Pseudomonadota</taxon>
        <taxon>Gammaproteobacteria</taxon>
        <taxon>Pseudomonadales</taxon>
        <taxon>Pseudomonadaceae</taxon>
        <taxon>Pseudomonas</taxon>
        <taxon>Pseudomonas amygdali</taxon>
    </lineage>
</organism>
<name>A0A0P9PS80_PSEA0</name>
<comment type="caution">
    <text evidence="2">The sequence shown here is derived from an EMBL/GenBank/DDBJ whole genome shotgun (WGS) entry which is preliminary data.</text>
</comment>
<protein>
    <recommendedName>
        <fullName evidence="1">GST N-terminal domain-containing protein</fullName>
    </recommendedName>
</protein>
<dbReference type="AlphaFoldDB" id="A0A0P9PS80"/>